<dbReference type="Proteomes" id="UP001159427">
    <property type="component" value="Unassembled WGS sequence"/>
</dbReference>
<evidence type="ECO:0000256" key="1">
    <source>
        <dbReference type="SAM" id="SignalP"/>
    </source>
</evidence>
<comment type="caution">
    <text evidence="2">The sequence shown here is derived from an EMBL/GenBank/DDBJ whole genome shotgun (WGS) entry which is preliminary data.</text>
</comment>
<sequence length="70" mass="7832">MEGSLTVLGFVWILFSSSLLEIKAIAPLTCSKCNTGRFFLDSQKRKDTAGYKLANGKRSMQVNIETKPQY</sequence>
<evidence type="ECO:0008006" key="4">
    <source>
        <dbReference type="Google" id="ProtNLM"/>
    </source>
</evidence>
<protein>
    <recommendedName>
        <fullName evidence="4">Secreted protein</fullName>
    </recommendedName>
</protein>
<feature type="chain" id="PRO_5045672363" description="Secreted protein" evidence="1">
    <location>
        <begin position="25"/>
        <end position="70"/>
    </location>
</feature>
<gene>
    <name evidence="2" type="ORF">PEVE_00039789</name>
</gene>
<evidence type="ECO:0000313" key="2">
    <source>
        <dbReference type="EMBL" id="CAH3199272.1"/>
    </source>
</evidence>
<feature type="signal peptide" evidence="1">
    <location>
        <begin position="1"/>
        <end position="24"/>
    </location>
</feature>
<keyword evidence="3" id="KW-1185">Reference proteome</keyword>
<dbReference type="EMBL" id="CALNXI010007090">
    <property type="protein sequence ID" value="CAH3199272.1"/>
    <property type="molecule type" value="Genomic_DNA"/>
</dbReference>
<organism evidence="2 3">
    <name type="scientific">Porites evermanni</name>
    <dbReference type="NCBI Taxonomy" id="104178"/>
    <lineage>
        <taxon>Eukaryota</taxon>
        <taxon>Metazoa</taxon>
        <taxon>Cnidaria</taxon>
        <taxon>Anthozoa</taxon>
        <taxon>Hexacorallia</taxon>
        <taxon>Scleractinia</taxon>
        <taxon>Fungiina</taxon>
        <taxon>Poritidae</taxon>
        <taxon>Porites</taxon>
    </lineage>
</organism>
<evidence type="ECO:0000313" key="3">
    <source>
        <dbReference type="Proteomes" id="UP001159427"/>
    </source>
</evidence>
<proteinExistence type="predicted"/>
<reference evidence="2 3" key="1">
    <citation type="submission" date="2022-05" db="EMBL/GenBank/DDBJ databases">
        <authorList>
            <consortium name="Genoscope - CEA"/>
            <person name="William W."/>
        </authorList>
    </citation>
    <scope>NUCLEOTIDE SEQUENCE [LARGE SCALE GENOMIC DNA]</scope>
</reference>
<accession>A0ABN8T4L9</accession>
<keyword evidence="1" id="KW-0732">Signal</keyword>
<name>A0ABN8T4L9_9CNID</name>